<dbReference type="InterPro" id="IPR009057">
    <property type="entry name" value="Homeodomain-like_sf"/>
</dbReference>
<proteinExistence type="predicted"/>
<dbReference type="SUPFAM" id="SSF51215">
    <property type="entry name" value="Regulatory protein AraC"/>
    <property type="match status" value="1"/>
</dbReference>
<evidence type="ECO:0000313" key="5">
    <source>
        <dbReference type="EMBL" id="RAV08730.1"/>
    </source>
</evidence>
<dbReference type="InterPro" id="IPR014710">
    <property type="entry name" value="RmlC-like_jellyroll"/>
</dbReference>
<evidence type="ECO:0000259" key="4">
    <source>
        <dbReference type="PROSITE" id="PS01124"/>
    </source>
</evidence>
<dbReference type="PANTHER" id="PTHR43280">
    <property type="entry name" value="ARAC-FAMILY TRANSCRIPTIONAL REGULATOR"/>
    <property type="match status" value="1"/>
</dbReference>
<gene>
    <name evidence="5" type="ORF">DQG23_40665</name>
</gene>
<dbReference type="Proteomes" id="UP000250369">
    <property type="component" value="Unassembled WGS sequence"/>
</dbReference>
<dbReference type="InterPro" id="IPR037923">
    <property type="entry name" value="HTH-like"/>
</dbReference>
<evidence type="ECO:0000256" key="3">
    <source>
        <dbReference type="ARBA" id="ARBA00023163"/>
    </source>
</evidence>
<dbReference type="PANTHER" id="PTHR43280:SF28">
    <property type="entry name" value="HTH-TYPE TRANSCRIPTIONAL ACTIVATOR RHAS"/>
    <property type="match status" value="1"/>
</dbReference>
<keyword evidence="1" id="KW-0805">Transcription regulation</keyword>
<reference evidence="5 6" key="1">
    <citation type="journal article" date="2009" name="Int. J. Syst. Evol. Microbiol.">
        <title>Paenibacillus contaminans sp. nov., isolated from a contaminated laboratory plate.</title>
        <authorList>
            <person name="Chou J.H."/>
            <person name="Lee J.H."/>
            <person name="Lin M.C."/>
            <person name="Chang P.S."/>
            <person name="Arun A.B."/>
            <person name="Young C.C."/>
            <person name="Chen W.M."/>
        </authorList>
    </citation>
    <scope>NUCLEOTIDE SEQUENCE [LARGE SCALE GENOMIC DNA]</scope>
    <source>
        <strain evidence="5 6">CKOBP-6</strain>
    </source>
</reference>
<keyword evidence="6" id="KW-1185">Reference proteome</keyword>
<accession>A0A329LND8</accession>
<keyword evidence="2" id="KW-0238">DNA-binding</keyword>
<dbReference type="AlphaFoldDB" id="A0A329LND8"/>
<name>A0A329LND8_9BACL</name>
<evidence type="ECO:0000256" key="2">
    <source>
        <dbReference type="ARBA" id="ARBA00023125"/>
    </source>
</evidence>
<dbReference type="SUPFAM" id="SSF46689">
    <property type="entry name" value="Homeodomain-like"/>
    <property type="match status" value="2"/>
</dbReference>
<organism evidence="5 6">
    <name type="scientific">Paenibacillus contaminans</name>
    <dbReference type="NCBI Taxonomy" id="450362"/>
    <lineage>
        <taxon>Bacteria</taxon>
        <taxon>Bacillati</taxon>
        <taxon>Bacillota</taxon>
        <taxon>Bacilli</taxon>
        <taxon>Bacillales</taxon>
        <taxon>Paenibacillaceae</taxon>
        <taxon>Paenibacillus</taxon>
    </lineage>
</organism>
<dbReference type="Gene3D" id="2.60.120.10">
    <property type="entry name" value="Jelly Rolls"/>
    <property type="match status" value="1"/>
</dbReference>
<dbReference type="OrthoDB" id="149040at2"/>
<dbReference type="Pfam" id="PF12833">
    <property type="entry name" value="HTH_18"/>
    <property type="match status" value="1"/>
</dbReference>
<dbReference type="GO" id="GO:0003700">
    <property type="term" value="F:DNA-binding transcription factor activity"/>
    <property type="evidence" value="ECO:0007669"/>
    <property type="project" value="InterPro"/>
</dbReference>
<dbReference type="Gene3D" id="1.10.10.60">
    <property type="entry name" value="Homeodomain-like"/>
    <property type="match status" value="2"/>
</dbReference>
<evidence type="ECO:0000313" key="6">
    <source>
        <dbReference type="Proteomes" id="UP000250369"/>
    </source>
</evidence>
<dbReference type="CDD" id="cd02208">
    <property type="entry name" value="cupin_RmlC-like"/>
    <property type="match status" value="1"/>
</dbReference>
<protein>
    <submittedName>
        <fullName evidence="5">AraC family transcriptional regulator</fullName>
    </submittedName>
</protein>
<comment type="caution">
    <text evidence="5">The sequence shown here is derived from an EMBL/GenBank/DDBJ whole genome shotgun (WGS) entry which is preliminary data.</text>
</comment>
<dbReference type="InterPro" id="IPR018060">
    <property type="entry name" value="HTH_AraC"/>
</dbReference>
<dbReference type="PROSITE" id="PS01124">
    <property type="entry name" value="HTH_ARAC_FAMILY_2"/>
    <property type="match status" value="1"/>
</dbReference>
<dbReference type="InterPro" id="IPR003313">
    <property type="entry name" value="AraC-bd"/>
</dbReference>
<keyword evidence="3" id="KW-0804">Transcription</keyword>
<dbReference type="EMBL" id="QMFB01000056">
    <property type="protein sequence ID" value="RAV08730.1"/>
    <property type="molecule type" value="Genomic_DNA"/>
</dbReference>
<sequence>MLLYKESCERLHDFAMEPSQPGSAFHVHYWGVAEKLSSNPVHKHSFFEICYVLGGTGEYTDGGVDYSLRKGVLFCSRPGITHQIRTRDGLSIVFVAFEPDDAATDESMLEAWRQLADKGRVYAEASRSATELLWESLLLRENDRSCLPEAAVPAAACALLISFLSLFGENERRSAARPRQDSAIVRRAKLYIRDNLGERLSLGEVAGYLNVSERHLSRLFGLGIHENFSDYVRSERVRQAAKLLVETDMPIKAIAEATGFSSVHYFTRTFAQAKLIPPGKYRSKLRG</sequence>
<evidence type="ECO:0000256" key="1">
    <source>
        <dbReference type="ARBA" id="ARBA00023015"/>
    </source>
</evidence>
<feature type="domain" description="HTH araC/xylS-type" evidence="4">
    <location>
        <begin position="186"/>
        <end position="284"/>
    </location>
</feature>
<dbReference type="Pfam" id="PF02311">
    <property type="entry name" value="AraC_binding"/>
    <property type="match status" value="1"/>
</dbReference>
<dbReference type="SMART" id="SM00342">
    <property type="entry name" value="HTH_ARAC"/>
    <property type="match status" value="1"/>
</dbReference>
<dbReference type="GO" id="GO:0043565">
    <property type="term" value="F:sequence-specific DNA binding"/>
    <property type="evidence" value="ECO:0007669"/>
    <property type="project" value="InterPro"/>
</dbReference>
<dbReference type="RefSeq" id="WP_113036766.1">
    <property type="nucleotide sequence ID" value="NZ_QMFB01000056.1"/>
</dbReference>